<comment type="caution">
    <text evidence="1">The sequence shown here is derived from an EMBL/GenBank/DDBJ whole genome shotgun (WGS) entry which is preliminary data.</text>
</comment>
<reference evidence="1 2" key="1">
    <citation type="journal article" date="2021" name="Sci. Rep.">
        <title>The genome of the diatom Chaetoceros tenuissimus carries an ancient integrated fragment of an extant virus.</title>
        <authorList>
            <person name="Hongo Y."/>
            <person name="Kimura K."/>
            <person name="Takaki Y."/>
            <person name="Yoshida Y."/>
            <person name="Baba S."/>
            <person name="Kobayashi G."/>
            <person name="Nagasaki K."/>
            <person name="Hano T."/>
            <person name="Tomaru Y."/>
        </authorList>
    </citation>
    <scope>NUCLEOTIDE SEQUENCE [LARGE SCALE GENOMIC DNA]</scope>
    <source>
        <strain evidence="1 2">NIES-3715</strain>
    </source>
</reference>
<gene>
    <name evidence="1" type="ORF">CTEN210_10116</name>
</gene>
<protein>
    <submittedName>
        <fullName evidence="1">Uncharacterized protein</fullName>
    </submittedName>
</protein>
<sequence length="258" mass="29500">MPSPDDQFDKLKSRANIKKEAEKETEYKTLFLNLIKSNRDIFTAKHDNPQEYEAETKVLKKVLEVERDALIGATAIGVLAFFTVRFLPRVAVRYLGGESKAKAMEAAEAKQSLLKSAGGLLFEGTVGFWSAYRGYQLAVDIRSDDVYDEIVSLPLCEGRSIVSDTICDEWHRLIHHEVSPDFWKNMDEKNDGAKELRNQEFFQAVLDFDEACRKRRAFEDVIRLRENKRYDEPVSIPSSGVPHQILELAKEEVDAIVR</sequence>
<dbReference type="Proteomes" id="UP001054902">
    <property type="component" value="Unassembled WGS sequence"/>
</dbReference>
<evidence type="ECO:0000313" key="2">
    <source>
        <dbReference type="Proteomes" id="UP001054902"/>
    </source>
</evidence>
<keyword evidence="2" id="KW-1185">Reference proteome</keyword>
<dbReference type="AlphaFoldDB" id="A0AAD3CZ21"/>
<organism evidence="1 2">
    <name type="scientific">Chaetoceros tenuissimus</name>
    <dbReference type="NCBI Taxonomy" id="426638"/>
    <lineage>
        <taxon>Eukaryota</taxon>
        <taxon>Sar</taxon>
        <taxon>Stramenopiles</taxon>
        <taxon>Ochrophyta</taxon>
        <taxon>Bacillariophyta</taxon>
        <taxon>Coscinodiscophyceae</taxon>
        <taxon>Chaetocerotophycidae</taxon>
        <taxon>Chaetocerotales</taxon>
        <taxon>Chaetocerotaceae</taxon>
        <taxon>Chaetoceros</taxon>
    </lineage>
</organism>
<dbReference type="EMBL" id="BLLK01000047">
    <property type="protein sequence ID" value="GFH53640.1"/>
    <property type="molecule type" value="Genomic_DNA"/>
</dbReference>
<accession>A0AAD3CZ21</accession>
<proteinExistence type="predicted"/>
<name>A0AAD3CZ21_9STRA</name>
<evidence type="ECO:0000313" key="1">
    <source>
        <dbReference type="EMBL" id="GFH53640.1"/>
    </source>
</evidence>